<gene>
    <name evidence="1" type="ORF">C3Y92_20465</name>
</gene>
<evidence type="ECO:0000313" key="1">
    <source>
        <dbReference type="EMBL" id="QAZ69647.1"/>
    </source>
</evidence>
<evidence type="ECO:0008006" key="3">
    <source>
        <dbReference type="Google" id="ProtNLM"/>
    </source>
</evidence>
<proteinExistence type="predicted"/>
<dbReference type="InterPro" id="IPR029063">
    <property type="entry name" value="SAM-dependent_MTases_sf"/>
</dbReference>
<keyword evidence="2" id="KW-1185">Reference proteome</keyword>
<reference evidence="1 2" key="1">
    <citation type="submission" date="2018-02" db="EMBL/GenBank/DDBJ databases">
        <title>Genome sequence of Desulfovibrio carbinolicus DSM 3852.</title>
        <authorList>
            <person name="Wilbanks E."/>
            <person name="Skennerton C.T."/>
            <person name="Orphan V.J."/>
        </authorList>
    </citation>
    <scope>NUCLEOTIDE SEQUENCE [LARGE SCALE GENOMIC DNA]</scope>
    <source>
        <strain evidence="1 2">DSM 3852</strain>
        <plasmid evidence="2">pdcar1</plasmid>
    </source>
</reference>
<dbReference type="Pfam" id="PF13489">
    <property type="entry name" value="Methyltransf_23"/>
    <property type="match status" value="1"/>
</dbReference>
<dbReference type="PANTHER" id="PTHR43861">
    <property type="entry name" value="TRANS-ACONITATE 2-METHYLTRANSFERASE-RELATED"/>
    <property type="match status" value="1"/>
</dbReference>
<dbReference type="OrthoDB" id="5447504at2"/>
<dbReference type="EMBL" id="CP026539">
    <property type="protein sequence ID" value="QAZ69647.1"/>
    <property type="molecule type" value="Genomic_DNA"/>
</dbReference>
<evidence type="ECO:0000313" key="2">
    <source>
        <dbReference type="Proteomes" id="UP000293296"/>
    </source>
</evidence>
<sequence length="377" mass="40518">MPHSRCLLCAHDAFLDVSPPGLVGVTSDCKPWPRAGELRLCRRCGHVQKALTPQWLRDVAEIYAGYELYPLSALSEQMIRVGDGFVSRNGHLADRLAGVHPIAETGDILDIGCGNGGFLRAFSKRFPGWRLFGCEQQADRRQDILGLPAAGGFYQGDIEAIDRRFDAISLVYVIEHLFDPAAVLRAIRQKLAPGGFVFVKTADLRTGPFDLAVADHCHHFTLEMLACLLGRTGFAVTRAFDDWVDKEIGLVAVAADQPAPGPMPPVPLAEVEAVVRANLGVMAAIRDKAAASAVRPLGILGTAISATWLANQLGPGAASFFVDEDTSRVGRTHMDRPVLSLDQAPAGCAVCVPFPPPVAARIVSRVGQTRPDITFLA</sequence>
<geneLocation type="plasmid" evidence="2">
    <name>pdcar1</name>
</geneLocation>
<dbReference type="SUPFAM" id="SSF53335">
    <property type="entry name" value="S-adenosyl-L-methionine-dependent methyltransferases"/>
    <property type="match status" value="1"/>
</dbReference>
<accession>A0A4P6HQQ6</accession>
<dbReference type="CDD" id="cd02440">
    <property type="entry name" value="AdoMet_MTases"/>
    <property type="match status" value="1"/>
</dbReference>
<protein>
    <recommendedName>
        <fullName evidence="3">Class I SAM-dependent methyltransferase</fullName>
    </recommendedName>
</protein>
<dbReference type="Gene3D" id="3.40.50.150">
    <property type="entry name" value="Vaccinia Virus protein VP39"/>
    <property type="match status" value="1"/>
</dbReference>
<dbReference type="Proteomes" id="UP000293296">
    <property type="component" value="Plasmid pDCAR1"/>
</dbReference>
<organism evidence="1 2">
    <name type="scientific">Solidesulfovibrio carbinolicus</name>
    <dbReference type="NCBI Taxonomy" id="296842"/>
    <lineage>
        <taxon>Bacteria</taxon>
        <taxon>Pseudomonadati</taxon>
        <taxon>Thermodesulfobacteriota</taxon>
        <taxon>Desulfovibrionia</taxon>
        <taxon>Desulfovibrionales</taxon>
        <taxon>Desulfovibrionaceae</taxon>
        <taxon>Solidesulfovibrio</taxon>
    </lineage>
</organism>
<dbReference type="RefSeq" id="WP_129356131.1">
    <property type="nucleotide sequence ID" value="NZ_CP026539.1"/>
</dbReference>
<keyword evidence="1" id="KW-0614">Plasmid</keyword>
<dbReference type="AlphaFoldDB" id="A0A4P6HQQ6"/>
<name>A0A4P6HQQ6_9BACT</name>
<dbReference type="KEGG" id="dcb:C3Y92_20465"/>